<evidence type="ECO:0000313" key="2">
    <source>
        <dbReference type="EMBL" id="MBR7678647.1"/>
    </source>
</evidence>
<gene>
    <name evidence="2" type="ORF">KDA82_37970</name>
</gene>
<dbReference type="Proteomes" id="UP000675554">
    <property type="component" value="Unassembled WGS sequence"/>
</dbReference>
<feature type="region of interest" description="Disordered" evidence="1">
    <location>
        <begin position="1"/>
        <end position="50"/>
    </location>
</feature>
<keyword evidence="2" id="KW-0645">Protease</keyword>
<reference evidence="2" key="1">
    <citation type="submission" date="2021-04" db="EMBL/GenBank/DDBJ databases">
        <title>Sequencing of actinobacteria type strains.</title>
        <authorList>
            <person name="Nguyen G.-S."/>
            <person name="Wentzel A."/>
        </authorList>
    </citation>
    <scope>NUCLEOTIDE SEQUENCE</scope>
    <source>
        <strain evidence="2">DSM 42095</strain>
    </source>
</reference>
<keyword evidence="2" id="KW-0031">Aminopeptidase</keyword>
<dbReference type="AlphaFoldDB" id="A0A8T4J8M2"/>
<protein>
    <submittedName>
        <fullName evidence="2">Type I methionyl aminopeptidase</fullName>
    </submittedName>
</protein>
<accession>A0A8T4J8M2</accession>
<comment type="caution">
    <text evidence="2">The sequence shown here is derived from an EMBL/GenBank/DDBJ whole genome shotgun (WGS) entry which is preliminary data.</text>
</comment>
<feature type="non-terminal residue" evidence="2">
    <location>
        <position position="50"/>
    </location>
</feature>
<evidence type="ECO:0000313" key="3">
    <source>
        <dbReference type="Proteomes" id="UP000675554"/>
    </source>
</evidence>
<name>A0A8T4J8M2_9ACTN</name>
<organism evidence="2 3">
    <name type="scientific">Streptomyces daliensis</name>
    <dbReference type="NCBI Taxonomy" id="299421"/>
    <lineage>
        <taxon>Bacteria</taxon>
        <taxon>Bacillati</taxon>
        <taxon>Actinomycetota</taxon>
        <taxon>Actinomycetes</taxon>
        <taxon>Kitasatosporales</taxon>
        <taxon>Streptomycetaceae</taxon>
        <taxon>Streptomyces</taxon>
    </lineage>
</organism>
<dbReference type="GO" id="GO:0004177">
    <property type="term" value="F:aminopeptidase activity"/>
    <property type="evidence" value="ECO:0007669"/>
    <property type="project" value="UniProtKB-KW"/>
</dbReference>
<keyword evidence="3" id="KW-1185">Reference proteome</keyword>
<sequence>MSGQSLLVPGTLSPQRAVPAAIPRPDYVGKEAPTPYTGPEVQDAETIEKM</sequence>
<evidence type="ECO:0000256" key="1">
    <source>
        <dbReference type="SAM" id="MobiDB-lite"/>
    </source>
</evidence>
<proteinExistence type="predicted"/>
<dbReference type="EMBL" id="JAGSMN010001672">
    <property type="protein sequence ID" value="MBR7678647.1"/>
    <property type="molecule type" value="Genomic_DNA"/>
</dbReference>
<keyword evidence="2" id="KW-0378">Hydrolase</keyword>